<reference evidence="3 4" key="1">
    <citation type="submission" date="2024-03" db="EMBL/GenBank/DDBJ databases">
        <title>Complete genome sequence of the green alga Chloropicon roscoffensis RCC1871.</title>
        <authorList>
            <person name="Lemieux C."/>
            <person name="Pombert J.-F."/>
            <person name="Otis C."/>
            <person name="Turmel M."/>
        </authorList>
    </citation>
    <scope>NUCLEOTIDE SEQUENCE [LARGE SCALE GENOMIC DNA]</scope>
    <source>
        <strain evidence="3 4">RCC1871</strain>
    </source>
</reference>
<comment type="similarity">
    <text evidence="1">Belongs to the FAM221 family.</text>
</comment>
<evidence type="ECO:0000256" key="1">
    <source>
        <dbReference type="ARBA" id="ARBA00011026"/>
    </source>
</evidence>
<dbReference type="Pfam" id="PF14753">
    <property type="entry name" value="FAM221"/>
    <property type="match status" value="1"/>
</dbReference>
<dbReference type="InterPro" id="IPR026755">
    <property type="entry name" value="Fam221a/b"/>
</dbReference>
<protein>
    <recommendedName>
        <fullName evidence="2">Protein FAM221A</fullName>
    </recommendedName>
</protein>
<evidence type="ECO:0000313" key="4">
    <source>
        <dbReference type="Proteomes" id="UP001472866"/>
    </source>
</evidence>
<keyword evidence="4" id="KW-1185">Reference proteome</keyword>
<name>A0AAX4P0R3_9CHLO</name>
<organism evidence="3 4">
    <name type="scientific">Chloropicon roscoffensis</name>
    <dbReference type="NCBI Taxonomy" id="1461544"/>
    <lineage>
        <taxon>Eukaryota</taxon>
        <taxon>Viridiplantae</taxon>
        <taxon>Chlorophyta</taxon>
        <taxon>Chloropicophyceae</taxon>
        <taxon>Chloropicales</taxon>
        <taxon>Chloropicaceae</taxon>
        <taxon>Chloropicon</taxon>
    </lineage>
</organism>
<evidence type="ECO:0000256" key="2">
    <source>
        <dbReference type="ARBA" id="ARBA00039630"/>
    </source>
</evidence>
<dbReference type="EMBL" id="CP151502">
    <property type="protein sequence ID" value="WZN59783.1"/>
    <property type="molecule type" value="Genomic_DNA"/>
</dbReference>
<sequence length="187" mass="21587">MEAEKALTGALGRLKVGRAKSRGGKRQLAEIEQNLEFVETFKEKKVLQWYCNGCKKPCLQIREESRCICGHRLKYHDTKGKRKCCENRCPCKGFFYIVAEGSWTLRCQCKHKSIDHDPNTHACKKPNCSCTKFKSPWVCNCNCPWSMHEQVEATVMVKTISVNNNEFVQREDVNEVNPWQDLKRGLA</sequence>
<evidence type="ECO:0000313" key="3">
    <source>
        <dbReference type="EMBL" id="WZN59783.1"/>
    </source>
</evidence>
<dbReference type="PANTHER" id="PTHR31214:SF2">
    <property type="entry name" value="PROTEIN FAM221A"/>
    <property type="match status" value="1"/>
</dbReference>
<dbReference type="Proteomes" id="UP001472866">
    <property type="component" value="Chromosome 02"/>
</dbReference>
<proteinExistence type="inferred from homology"/>
<gene>
    <name evidence="3" type="ORF">HKI87_02g13090</name>
</gene>
<dbReference type="PANTHER" id="PTHR31214">
    <property type="entry name" value="PROTEIN FAM221A-RELATED"/>
    <property type="match status" value="1"/>
</dbReference>
<dbReference type="AlphaFoldDB" id="A0AAX4P0R3"/>
<accession>A0AAX4P0R3</accession>